<dbReference type="SUPFAM" id="SSF53474">
    <property type="entry name" value="alpha/beta-Hydrolases"/>
    <property type="match status" value="1"/>
</dbReference>
<dbReference type="Pfam" id="PF00561">
    <property type="entry name" value="Abhydrolase_1"/>
    <property type="match status" value="1"/>
</dbReference>
<evidence type="ECO:0000313" key="3">
    <source>
        <dbReference type="EnsemblPlants" id="OGLUM07G26740.1"/>
    </source>
</evidence>
<sequence>MLAFAVIVSPSAWPRAVSSAFAAAVFAFLDVVDVLLCFVYGFLDAVFEDSPVSCYCHGSHSAAALDDDDEVSDTLYHRRSAVRDALMGLVRGRSGGSPETETERRKGRSPRWSDCGCESCRAWQRHDDGRLHFVANQPPPPPNDGAVTTTQQSGEEDAIFIHGFTSSSSFWATVFRESSILNNCRMLAVDLLGFGKSPKPANCMYRLKDHVEMIERSLIDPLNLSSFHLVSHSMGCIIALALAAKHPERVRSITLIAPPYFGACEEKASQVALKRLAEKKLWPPLQFGSAVMSWYEHIGRTVCFLVCKNHLLWERLFRLITGKRDVDFLLGDLTKHTHHSAWHTMHNVICGGAMLQDRNLEAVEAAGVPVQVIHGGDDQVVPAECGRHLKAKLPGAELRLMEGCDHKTVVFGRERGFAEELRAFWSASHQNKQLAASASGHTKLTNDNMSTTGRALLVALAAVLLVTGDALLAPAGGQEQYTKAPAEAHKGYSIVPVGLPVMEKEEKAWFAGRTIFKIPPAPPCRANANAICC</sequence>
<dbReference type="Proteomes" id="UP000026961">
    <property type="component" value="Chromosome 7"/>
</dbReference>
<reference evidence="3" key="1">
    <citation type="submission" date="2015-04" db="UniProtKB">
        <authorList>
            <consortium name="EnsemblPlants"/>
        </authorList>
    </citation>
    <scope>IDENTIFICATION</scope>
</reference>
<reference evidence="3" key="2">
    <citation type="submission" date="2018-05" db="EMBL/GenBank/DDBJ databases">
        <title>OgluRS3 (Oryza glumaepatula Reference Sequence Version 3).</title>
        <authorList>
            <person name="Zhang J."/>
            <person name="Kudrna D."/>
            <person name="Lee S."/>
            <person name="Talag J."/>
            <person name="Welchert J."/>
            <person name="Wing R.A."/>
        </authorList>
    </citation>
    <scope>NUCLEOTIDE SEQUENCE [LARGE SCALE GENOMIC DNA]</scope>
</reference>
<dbReference type="AlphaFoldDB" id="A0A0E0APF5"/>
<feature type="domain" description="AB hydrolase-1" evidence="2">
    <location>
        <begin position="159"/>
        <end position="261"/>
    </location>
</feature>
<evidence type="ECO:0000313" key="4">
    <source>
        <dbReference type="Proteomes" id="UP000026961"/>
    </source>
</evidence>
<dbReference type="HOGENOM" id="CLU_051935_0_0_1"/>
<protein>
    <recommendedName>
        <fullName evidence="2">AB hydrolase-1 domain-containing protein</fullName>
    </recommendedName>
</protein>
<dbReference type="PRINTS" id="PR00111">
    <property type="entry name" value="ABHYDROLASE"/>
</dbReference>
<keyword evidence="4" id="KW-1185">Reference proteome</keyword>
<dbReference type="InterPro" id="IPR029058">
    <property type="entry name" value="AB_hydrolase_fold"/>
</dbReference>
<accession>A0A0E0APF5</accession>
<evidence type="ECO:0000259" key="2">
    <source>
        <dbReference type="Pfam" id="PF00561"/>
    </source>
</evidence>
<proteinExistence type="predicted"/>
<evidence type="ECO:0000256" key="1">
    <source>
        <dbReference type="SAM" id="MobiDB-lite"/>
    </source>
</evidence>
<dbReference type="PANTHER" id="PTHR43689:SF14">
    <property type="entry name" value="LYSOPHOSPHOLIPASE BODYGUARD 4-RELATED"/>
    <property type="match status" value="1"/>
</dbReference>
<dbReference type="Gramene" id="OGLUM07G26740.1">
    <property type="protein sequence ID" value="OGLUM07G26740.1"/>
    <property type="gene ID" value="OGLUM07G26740"/>
</dbReference>
<feature type="region of interest" description="Disordered" evidence="1">
    <location>
        <begin position="90"/>
        <end position="113"/>
    </location>
</feature>
<name>A0A0E0APF5_9ORYZ</name>
<dbReference type="EnsemblPlants" id="OGLUM07G26740.1">
    <property type="protein sequence ID" value="OGLUM07G26740.1"/>
    <property type="gene ID" value="OGLUM07G26740"/>
</dbReference>
<dbReference type="eggNOG" id="KOG1454">
    <property type="taxonomic scope" value="Eukaryota"/>
</dbReference>
<dbReference type="PANTHER" id="PTHR43689">
    <property type="entry name" value="HYDROLASE"/>
    <property type="match status" value="1"/>
</dbReference>
<organism evidence="3">
    <name type="scientific">Oryza glumipatula</name>
    <dbReference type="NCBI Taxonomy" id="40148"/>
    <lineage>
        <taxon>Eukaryota</taxon>
        <taxon>Viridiplantae</taxon>
        <taxon>Streptophyta</taxon>
        <taxon>Embryophyta</taxon>
        <taxon>Tracheophyta</taxon>
        <taxon>Spermatophyta</taxon>
        <taxon>Magnoliopsida</taxon>
        <taxon>Liliopsida</taxon>
        <taxon>Poales</taxon>
        <taxon>Poaceae</taxon>
        <taxon>BOP clade</taxon>
        <taxon>Oryzoideae</taxon>
        <taxon>Oryzeae</taxon>
        <taxon>Oryzinae</taxon>
        <taxon>Oryza</taxon>
    </lineage>
</organism>
<dbReference type="InterPro" id="IPR000073">
    <property type="entry name" value="AB_hydrolase_1"/>
</dbReference>
<dbReference type="Gene3D" id="3.40.50.1820">
    <property type="entry name" value="alpha/beta hydrolase"/>
    <property type="match status" value="1"/>
</dbReference>
<dbReference type="STRING" id="40148.A0A0E0APF5"/>